<name>A0A4U8YNR4_9BACT</name>
<proteinExistence type="predicted"/>
<feature type="region of interest" description="Disordered" evidence="1">
    <location>
        <begin position="1"/>
        <end position="54"/>
    </location>
</feature>
<dbReference type="AlphaFoldDB" id="A0A4U8YNR4"/>
<dbReference type="EMBL" id="CAADHO010000006">
    <property type="protein sequence ID" value="VFQ45785.1"/>
    <property type="molecule type" value="Genomic_DNA"/>
</dbReference>
<dbReference type="Proteomes" id="UP000507962">
    <property type="component" value="Unassembled WGS sequence"/>
</dbReference>
<dbReference type="RefSeq" id="WP_180142740.1">
    <property type="nucleotide sequence ID" value="NZ_CAADHO010000006.1"/>
</dbReference>
<evidence type="ECO:0000313" key="3">
    <source>
        <dbReference type="Proteomes" id="UP000507962"/>
    </source>
</evidence>
<keyword evidence="3" id="KW-1185">Reference proteome</keyword>
<reference evidence="2 3" key="1">
    <citation type="submission" date="2019-03" db="EMBL/GenBank/DDBJ databases">
        <authorList>
            <person name="Nijsse B."/>
        </authorList>
    </citation>
    <scope>NUCLEOTIDE SEQUENCE [LARGE SCALE GENOMIC DNA]</scope>
    <source>
        <strain evidence="2">Desulfoluna butyratoxydans MSL71</strain>
    </source>
</reference>
<gene>
    <name evidence="2" type="ORF">MSL71_34470</name>
</gene>
<protein>
    <submittedName>
        <fullName evidence="2">Uncharacterized protein</fullName>
    </submittedName>
</protein>
<sequence>MKNDKAPRRKSDEKRKRKQWEAEEREDAFFREKMKKRPYPESRKNISYDDADWH</sequence>
<evidence type="ECO:0000256" key="1">
    <source>
        <dbReference type="SAM" id="MobiDB-lite"/>
    </source>
</evidence>
<evidence type="ECO:0000313" key="2">
    <source>
        <dbReference type="EMBL" id="VFQ45785.1"/>
    </source>
</evidence>
<accession>A0A4U8YNR4</accession>
<organism evidence="2 3">
    <name type="scientific">Desulfoluna butyratoxydans</name>
    <dbReference type="NCBI Taxonomy" id="231438"/>
    <lineage>
        <taxon>Bacteria</taxon>
        <taxon>Pseudomonadati</taxon>
        <taxon>Thermodesulfobacteriota</taxon>
        <taxon>Desulfobacteria</taxon>
        <taxon>Desulfobacterales</taxon>
        <taxon>Desulfolunaceae</taxon>
        <taxon>Desulfoluna</taxon>
    </lineage>
</organism>